<dbReference type="EMBL" id="CAXAMM010019113">
    <property type="protein sequence ID" value="CAK9044976.1"/>
    <property type="molecule type" value="Genomic_DNA"/>
</dbReference>
<proteinExistence type="predicted"/>
<dbReference type="Proteomes" id="UP001642464">
    <property type="component" value="Unassembled WGS sequence"/>
</dbReference>
<reference evidence="1 3" key="1">
    <citation type="submission" date="2024-02" db="EMBL/GenBank/DDBJ databases">
        <authorList>
            <person name="Chen Y."/>
            <person name="Shah S."/>
            <person name="Dougan E. K."/>
            <person name="Thang M."/>
            <person name="Chan C."/>
        </authorList>
    </citation>
    <scope>NUCLEOTIDE SEQUENCE [LARGE SCALE GENOMIC DNA]</scope>
</reference>
<evidence type="ECO:0000313" key="1">
    <source>
        <dbReference type="EMBL" id="CAK9044976.1"/>
    </source>
</evidence>
<sequence>MIRVACALIPGSCLPIAGFFQLKVARSRFVSLWGRHGLSVRNTSCSGFEDQLKAHDQENRKLDGCRSPCGGVVAGAVVAVPFSAICLYIDCGASQHRGLMQG</sequence>
<dbReference type="EMBL" id="CAXAMM010019224">
    <property type="protein sequence ID" value="CAK9045181.1"/>
    <property type="molecule type" value="Genomic_DNA"/>
</dbReference>
<gene>
    <name evidence="1" type="ORF">SCF082_LOCUS25473</name>
    <name evidence="2" type="ORF">SCF082_LOCUS25550</name>
</gene>
<protein>
    <submittedName>
        <fullName evidence="1">Uncharacterized protein</fullName>
    </submittedName>
</protein>
<name>A0ABP0M1S6_9DINO</name>
<comment type="caution">
    <text evidence="1">The sequence shown here is derived from an EMBL/GenBank/DDBJ whole genome shotgun (WGS) entry which is preliminary data.</text>
</comment>
<organism evidence="1 3">
    <name type="scientific">Durusdinium trenchii</name>
    <dbReference type="NCBI Taxonomy" id="1381693"/>
    <lineage>
        <taxon>Eukaryota</taxon>
        <taxon>Sar</taxon>
        <taxon>Alveolata</taxon>
        <taxon>Dinophyceae</taxon>
        <taxon>Suessiales</taxon>
        <taxon>Symbiodiniaceae</taxon>
        <taxon>Durusdinium</taxon>
    </lineage>
</organism>
<accession>A0ABP0M1S6</accession>
<evidence type="ECO:0000313" key="2">
    <source>
        <dbReference type="EMBL" id="CAK9045181.1"/>
    </source>
</evidence>
<keyword evidence="3" id="KW-1185">Reference proteome</keyword>
<evidence type="ECO:0000313" key="3">
    <source>
        <dbReference type="Proteomes" id="UP001642464"/>
    </source>
</evidence>